<evidence type="ECO:0000313" key="1">
    <source>
        <dbReference type="EMBL" id="MEQ6355216.1"/>
    </source>
</evidence>
<organism evidence="1 2">
    <name type="scientific">Lysinibacillus zambalensis</name>
    <dbReference type="NCBI Taxonomy" id="3160866"/>
    <lineage>
        <taxon>Bacteria</taxon>
        <taxon>Bacillati</taxon>
        <taxon>Bacillota</taxon>
        <taxon>Bacilli</taxon>
        <taxon>Bacillales</taxon>
        <taxon>Bacillaceae</taxon>
        <taxon>Lysinibacillus</taxon>
    </lineage>
</organism>
<dbReference type="Proteomes" id="UP001478862">
    <property type="component" value="Unassembled WGS sequence"/>
</dbReference>
<gene>
    <name evidence="1" type="ORF">ABNX05_11360</name>
</gene>
<name>A0ABV1MRU7_9BACI</name>
<proteinExistence type="predicted"/>
<sequence length="104" mass="12610">MEIKEQILHLLLQKGFNFRFYESQKLHFYTKEITEPVLVKWFAEENCNLHDYDLTNVSITIEIMSNFESAQYVFLNGIEEHHLFEDLDEFKELLEKLPNQIELR</sequence>
<keyword evidence="2" id="KW-1185">Reference proteome</keyword>
<protein>
    <submittedName>
        <fullName evidence="1">Uncharacterized protein</fullName>
    </submittedName>
</protein>
<dbReference type="EMBL" id="JBEGDG010000007">
    <property type="protein sequence ID" value="MEQ6355216.1"/>
    <property type="molecule type" value="Genomic_DNA"/>
</dbReference>
<evidence type="ECO:0000313" key="2">
    <source>
        <dbReference type="Proteomes" id="UP001478862"/>
    </source>
</evidence>
<accession>A0ABV1MRU7</accession>
<reference evidence="1 2" key="1">
    <citation type="submission" date="2024-06" db="EMBL/GenBank/DDBJ databases">
        <title>Lysinibacillus zambalefons sp. nov., a Novel Firmicute Isolated from the Poon Bato Zambales Hyperalkaline Spring.</title>
        <authorList>
            <person name="Aja J.A."/>
            <person name="Lazaro J.E.H."/>
            <person name="Llorin L.D."/>
            <person name="Lim K.R."/>
            <person name="Teodosio J."/>
            <person name="Dalisay D.S."/>
        </authorList>
    </citation>
    <scope>NUCLEOTIDE SEQUENCE [LARGE SCALE GENOMIC DNA]</scope>
    <source>
        <strain evidence="1 2">M3</strain>
    </source>
</reference>
<comment type="caution">
    <text evidence="1">The sequence shown here is derived from an EMBL/GenBank/DDBJ whole genome shotgun (WGS) entry which is preliminary data.</text>
</comment>
<dbReference type="RefSeq" id="WP_349659845.1">
    <property type="nucleotide sequence ID" value="NZ_JBEGDG010000007.1"/>
</dbReference>